<dbReference type="Pfam" id="PF00171">
    <property type="entry name" value="Aldedh"/>
    <property type="match status" value="1"/>
</dbReference>
<feature type="domain" description="Aldehyde dehydrogenase" evidence="5">
    <location>
        <begin position="22"/>
        <end position="479"/>
    </location>
</feature>
<dbReference type="InterPro" id="IPR010102">
    <property type="entry name" value="Succ_semiAld_DH"/>
</dbReference>
<dbReference type="GO" id="GO:0009450">
    <property type="term" value="P:gamma-aminobutyric acid catabolic process"/>
    <property type="evidence" value="ECO:0007669"/>
    <property type="project" value="InterPro"/>
</dbReference>
<proteinExistence type="inferred from homology"/>
<dbReference type="CDD" id="cd07103">
    <property type="entry name" value="ALDH_F5_SSADH_GabD"/>
    <property type="match status" value="1"/>
</dbReference>
<dbReference type="NCBIfam" id="TIGR01780">
    <property type="entry name" value="SSADH"/>
    <property type="match status" value="1"/>
</dbReference>
<dbReference type="Gene3D" id="3.40.309.10">
    <property type="entry name" value="Aldehyde Dehydrogenase, Chain A, domain 2"/>
    <property type="match status" value="1"/>
</dbReference>
<dbReference type="InterPro" id="IPR016163">
    <property type="entry name" value="Ald_DH_C"/>
</dbReference>
<dbReference type="Gene3D" id="3.40.605.10">
    <property type="entry name" value="Aldehyde Dehydrogenase, Chain A, domain 1"/>
    <property type="match status" value="1"/>
</dbReference>
<dbReference type="InterPro" id="IPR050740">
    <property type="entry name" value="Aldehyde_DH_Superfamily"/>
</dbReference>
<dbReference type="FunFam" id="3.40.605.10:FF:000005">
    <property type="entry name" value="Succinate-semialdehyde dehydrogenase I"/>
    <property type="match status" value="1"/>
</dbReference>
<geneLocation type="plasmid" evidence="6">
    <name>pHNLC3</name>
</geneLocation>
<dbReference type="InterPro" id="IPR016162">
    <property type="entry name" value="Ald_DH_N"/>
</dbReference>
<accession>A0A3G4RIR5</accession>
<feature type="active site" evidence="3">
    <location>
        <position position="258"/>
    </location>
</feature>
<protein>
    <submittedName>
        <fullName evidence="6">NAD-dependent succinate-semialdehyde dehydrogenase</fullName>
    </submittedName>
</protein>
<dbReference type="AlphaFoldDB" id="A0A3G4RIR5"/>
<dbReference type="SUPFAM" id="SSF53720">
    <property type="entry name" value="ALDH-like"/>
    <property type="match status" value="1"/>
</dbReference>
<sequence length="485" mass="51935">MWSDELQQPTLVRQQAFFAGAWRDADNQQTLDVINPASGERLATIPALGAPETTRAIEYAEQARHKWAKTPNAERAALLETWYQLIMANADTLARIMTAEQGKPLAEAKGEVVYGASFVKWFAEEARRISGETIPAPTADRRILVLKQPVGVAAAITPWNFPIAMITRKVAPALAAGCPVIVKPSELTPLCALALMALAEQAGIPDGVLQVLTGLPAGIGATLTASPVVRKISFTGSTRVGQLLMVQSADSVKRLSLELGGNAPFIVFDDADLELAIAGIMSSKFRNAGQTCVCANRIFVQRGIYQRFSERLQEAVGQLQVGEGTVAGVTLGPLINRAAVEKVNRHIDDALSQGATLLAGGITAGDSQFVQPTILGNVSEEMLISREETFGPVAPLFIFDDESQVISMANNTPYGLGAYFFTENMRRAWRVAEALEFGMVGYNTGVISMEVAPFGGIKLSGIGREGARCGIDEYLESKAFHIGGL</sequence>
<dbReference type="EMBL" id="MK104259">
    <property type="protein sequence ID" value="AYU65549.1"/>
    <property type="molecule type" value="Genomic_DNA"/>
</dbReference>
<dbReference type="PANTHER" id="PTHR43353">
    <property type="entry name" value="SUCCINATE-SEMIALDEHYDE DEHYDROGENASE, MITOCHONDRIAL"/>
    <property type="match status" value="1"/>
</dbReference>
<reference evidence="6" key="1">
    <citation type="submission" date="2018-10" db="EMBL/GenBank/DDBJ databases">
        <title>Complete sequence of plasmid pHNLC3.</title>
        <authorList>
            <person name="Liu J.H."/>
            <person name="Huang X.Y."/>
            <person name="Lv L.C."/>
        </authorList>
    </citation>
    <scope>NUCLEOTIDE SEQUENCE</scope>
    <source>
        <strain evidence="6">LC3</strain>
        <plasmid evidence="6">pHNLC3</plasmid>
    </source>
</reference>
<name>A0A3G4RIR5_KLEPN</name>
<dbReference type="FunFam" id="3.40.309.10:FF:000004">
    <property type="entry name" value="Succinate-semialdehyde dehydrogenase I"/>
    <property type="match status" value="1"/>
</dbReference>
<evidence type="ECO:0000256" key="4">
    <source>
        <dbReference type="RuleBase" id="RU003345"/>
    </source>
</evidence>
<comment type="similarity">
    <text evidence="1 4">Belongs to the aldehyde dehydrogenase family.</text>
</comment>
<evidence type="ECO:0000313" key="6">
    <source>
        <dbReference type="EMBL" id="AYU65549.1"/>
    </source>
</evidence>
<dbReference type="PROSITE" id="PS00070">
    <property type="entry name" value="ALDEHYDE_DEHYDR_CYS"/>
    <property type="match status" value="1"/>
</dbReference>
<dbReference type="RefSeq" id="WP_038992405.1">
    <property type="nucleotide sequence ID" value="NZ_BGLF01000065.1"/>
</dbReference>
<keyword evidence="6" id="KW-0614">Plasmid</keyword>
<organism evidence="6">
    <name type="scientific">Klebsiella pneumoniae</name>
    <dbReference type="NCBI Taxonomy" id="573"/>
    <lineage>
        <taxon>Bacteria</taxon>
        <taxon>Pseudomonadati</taxon>
        <taxon>Pseudomonadota</taxon>
        <taxon>Gammaproteobacteria</taxon>
        <taxon>Enterobacterales</taxon>
        <taxon>Enterobacteriaceae</taxon>
        <taxon>Klebsiella/Raoultella group</taxon>
        <taxon>Klebsiella</taxon>
        <taxon>Klebsiella pneumoniae complex</taxon>
    </lineage>
</organism>
<dbReference type="GO" id="GO:0004777">
    <property type="term" value="F:succinate-semialdehyde dehydrogenase (NAD+) activity"/>
    <property type="evidence" value="ECO:0007669"/>
    <property type="project" value="TreeGrafter"/>
</dbReference>
<dbReference type="InterPro" id="IPR015590">
    <property type="entry name" value="Aldehyde_DH_dom"/>
</dbReference>
<dbReference type="InterPro" id="IPR029510">
    <property type="entry name" value="Ald_DH_CS_GLU"/>
</dbReference>
<evidence type="ECO:0000256" key="3">
    <source>
        <dbReference type="PROSITE-ProRule" id="PRU10007"/>
    </source>
</evidence>
<keyword evidence="2 4" id="KW-0560">Oxidoreductase</keyword>
<dbReference type="PANTHER" id="PTHR43353:SF5">
    <property type="entry name" value="SUCCINATE-SEMIALDEHYDE DEHYDROGENASE, MITOCHONDRIAL"/>
    <property type="match status" value="1"/>
</dbReference>
<dbReference type="InterPro" id="IPR016160">
    <property type="entry name" value="Ald_DH_CS_CYS"/>
</dbReference>
<dbReference type="InterPro" id="IPR016161">
    <property type="entry name" value="Ald_DH/histidinol_DH"/>
</dbReference>
<evidence type="ECO:0000259" key="5">
    <source>
        <dbReference type="Pfam" id="PF00171"/>
    </source>
</evidence>
<evidence type="ECO:0000256" key="2">
    <source>
        <dbReference type="ARBA" id="ARBA00023002"/>
    </source>
</evidence>
<evidence type="ECO:0000256" key="1">
    <source>
        <dbReference type="ARBA" id="ARBA00009986"/>
    </source>
</evidence>
<dbReference type="PROSITE" id="PS00687">
    <property type="entry name" value="ALDEHYDE_DEHYDR_GLU"/>
    <property type="match status" value="1"/>
</dbReference>